<evidence type="ECO:0000313" key="3">
    <source>
        <dbReference type="Proteomes" id="UP000266841"/>
    </source>
</evidence>
<organism evidence="2 3">
    <name type="scientific">Thalassiosira oceanica</name>
    <name type="common">Marine diatom</name>
    <dbReference type="NCBI Taxonomy" id="159749"/>
    <lineage>
        <taxon>Eukaryota</taxon>
        <taxon>Sar</taxon>
        <taxon>Stramenopiles</taxon>
        <taxon>Ochrophyta</taxon>
        <taxon>Bacillariophyta</taxon>
        <taxon>Coscinodiscophyceae</taxon>
        <taxon>Thalassiosirophycidae</taxon>
        <taxon>Thalassiosirales</taxon>
        <taxon>Thalassiosiraceae</taxon>
        <taxon>Thalassiosira</taxon>
    </lineage>
</organism>
<comment type="caution">
    <text evidence="2">The sequence shown here is derived from an EMBL/GenBank/DDBJ whole genome shotgun (WGS) entry which is preliminary data.</text>
</comment>
<gene>
    <name evidence="2" type="ORF">THAOC_10551</name>
</gene>
<dbReference type="AlphaFoldDB" id="K0T4J2"/>
<feature type="compositionally biased region" description="Polar residues" evidence="1">
    <location>
        <begin position="316"/>
        <end position="328"/>
    </location>
</feature>
<feature type="region of interest" description="Disordered" evidence="1">
    <location>
        <begin position="1"/>
        <end position="50"/>
    </location>
</feature>
<feature type="compositionally biased region" description="Low complexity" evidence="1">
    <location>
        <begin position="1"/>
        <end position="10"/>
    </location>
</feature>
<evidence type="ECO:0000256" key="1">
    <source>
        <dbReference type="SAM" id="MobiDB-lite"/>
    </source>
</evidence>
<name>K0T4J2_THAOC</name>
<feature type="region of interest" description="Disordered" evidence="1">
    <location>
        <begin position="195"/>
        <end position="264"/>
    </location>
</feature>
<feature type="compositionally biased region" description="Basic and acidic residues" evidence="1">
    <location>
        <begin position="200"/>
        <end position="210"/>
    </location>
</feature>
<feature type="region of interest" description="Disordered" evidence="1">
    <location>
        <begin position="289"/>
        <end position="361"/>
    </location>
</feature>
<feature type="compositionally biased region" description="Polar residues" evidence="1">
    <location>
        <begin position="251"/>
        <end position="260"/>
    </location>
</feature>
<feature type="compositionally biased region" description="Basic and acidic residues" evidence="1">
    <location>
        <begin position="291"/>
        <end position="301"/>
    </location>
</feature>
<reference evidence="2 3" key="1">
    <citation type="journal article" date="2012" name="Genome Biol.">
        <title>Genome and low-iron response of an oceanic diatom adapted to chronic iron limitation.</title>
        <authorList>
            <person name="Lommer M."/>
            <person name="Specht M."/>
            <person name="Roy A.S."/>
            <person name="Kraemer L."/>
            <person name="Andreson R."/>
            <person name="Gutowska M.A."/>
            <person name="Wolf J."/>
            <person name="Bergner S.V."/>
            <person name="Schilhabel M.B."/>
            <person name="Klostermeier U.C."/>
            <person name="Beiko R.G."/>
            <person name="Rosenstiel P."/>
            <person name="Hippler M."/>
            <person name="Laroche J."/>
        </authorList>
    </citation>
    <scope>NUCLEOTIDE SEQUENCE [LARGE SCALE GENOMIC DNA]</scope>
    <source>
        <strain evidence="2 3">CCMP1005</strain>
    </source>
</reference>
<feature type="region of interest" description="Disordered" evidence="1">
    <location>
        <begin position="578"/>
        <end position="600"/>
    </location>
</feature>
<proteinExistence type="predicted"/>
<feature type="region of interest" description="Disordered" evidence="1">
    <location>
        <begin position="503"/>
        <end position="555"/>
    </location>
</feature>
<feature type="compositionally biased region" description="Basic and acidic residues" evidence="1">
    <location>
        <begin position="232"/>
        <end position="250"/>
    </location>
</feature>
<feature type="compositionally biased region" description="Polar residues" evidence="1">
    <location>
        <begin position="27"/>
        <end position="44"/>
    </location>
</feature>
<sequence length="600" mass="63316">MNYYGQQPPLEGGGGGENRGSDANEGGNYNLNPYTSSRSQQPQDYTDYAGTSAGAAGTSINIYHGFHGQDIMMRYHGTQQTQYPSSDSRPTLEDAEGLLHLAAQVTALRPHPVPDRNHNSSLESACMSREARYATHAPPMKKRAIDPSLFNLDGDGRCDETRPAVDEDLTQTKEYGLLSLLAEKALEESNAMAAAAAAREQLHDEQKQRGMNESMADAEEDRPAPRPADVGVTKDTKRSVVAKETKETKASRGSSKARSPTNEEDIEFKIRALVHGEYGTKPIDSICGDGGKYEGQEEAKSAPDSTTDAAVDASSEVRNTDTADSSESVPLEPTIEGKNPTDAKMEDEDEPSKGKPVEGVPETIEEMAAGVVVVDERQSDAATPVAAPANTSLVVPEMLALQAGNSRAPTPTPDVSDHIAAASAPIGLTMRTSDIISDAGPGTLDGALSAEATTELVAFEEDESMMAKAIDEASAVRVDREGCPSDATEDKHPEARAMVMEVAKEQSLASDEKGPCAPPSEAATDSEILAAPGDLDGDEISRAAPPADVASSAEATTELATAHVEDSMVIEAIDEASAALVDREDGPSEATKDKHPEARA</sequence>
<feature type="non-terminal residue" evidence="2">
    <location>
        <position position="600"/>
    </location>
</feature>
<feature type="compositionally biased region" description="Basic and acidic residues" evidence="1">
    <location>
        <begin position="581"/>
        <end position="600"/>
    </location>
</feature>
<accession>K0T4J2</accession>
<keyword evidence="3" id="KW-1185">Reference proteome</keyword>
<protein>
    <submittedName>
        <fullName evidence="2">Uncharacterized protein</fullName>
    </submittedName>
</protein>
<evidence type="ECO:0000313" key="2">
    <source>
        <dbReference type="EMBL" id="EJK68286.1"/>
    </source>
</evidence>
<dbReference type="EMBL" id="AGNL01011620">
    <property type="protein sequence ID" value="EJK68286.1"/>
    <property type="molecule type" value="Genomic_DNA"/>
</dbReference>
<dbReference type="Proteomes" id="UP000266841">
    <property type="component" value="Unassembled WGS sequence"/>
</dbReference>